<evidence type="ECO:0000313" key="6">
    <source>
        <dbReference type="Proteomes" id="UP000008281"/>
    </source>
</evidence>
<feature type="repeat" description="WD" evidence="3">
    <location>
        <begin position="576"/>
        <end position="619"/>
    </location>
</feature>
<feature type="compositionally biased region" description="Polar residues" evidence="4">
    <location>
        <begin position="1582"/>
        <end position="1600"/>
    </location>
</feature>
<dbReference type="PANTHER" id="PTHR45589:SF3">
    <property type="entry name" value="WD REPEAT-CONTAINING PROTEIN 62"/>
    <property type="match status" value="1"/>
</dbReference>
<dbReference type="InterPro" id="IPR036322">
    <property type="entry name" value="WD40_repeat_dom_sf"/>
</dbReference>
<dbReference type="FunCoup" id="E3NCZ5">
    <property type="interactions" value="4"/>
</dbReference>
<feature type="region of interest" description="Disordered" evidence="4">
    <location>
        <begin position="927"/>
        <end position="982"/>
    </location>
</feature>
<dbReference type="SMART" id="SM00320">
    <property type="entry name" value="WD40"/>
    <property type="match status" value="10"/>
</dbReference>
<dbReference type="Pfam" id="PF00400">
    <property type="entry name" value="WD40"/>
    <property type="match status" value="3"/>
</dbReference>
<dbReference type="PROSITE" id="PS50082">
    <property type="entry name" value="WD_REPEATS_2"/>
    <property type="match status" value="2"/>
</dbReference>
<dbReference type="InterPro" id="IPR015943">
    <property type="entry name" value="WD40/YVTN_repeat-like_dom_sf"/>
</dbReference>
<feature type="region of interest" description="Disordered" evidence="4">
    <location>
        <begin position="1015"/>
        <end position="1040"/>
    </location>
</feature>
<feature type="compositionally biased region" description="Low complexity" evidence="4">
    <location>
        <begin position="1017"/>
        <end position="1037"/>
    </location>
</feature>
<dbReference type="PANTHER" id="PTHR45589">
    <property type="entry name" value="WD REPEAT DOMAIN 62, ISOFORM G"/>
    <property type="match status" value="1"/>
</dbReference>
<dbReference type="Gene3D" id="2.130.10.10">
    <property type="entry name" value="YVTN repeat-like/Quinoprotein amine dehydrogenase"/>
    <property type="match status" value="3"/>
</dbReference>
<dbReference type="InterPro" id="IPR019775">
    <property type="entry name" value="WD40_repeat_CS"/>
</dbReference>
<feature type="region of interest" description="Disordered" evidence="4">
    <location>
        <begin position="822"/>
        <end position="889"/>
    </location>
</feature>
<keyword evidence="6" id="KW-1185">Reference proteome</keyword>
<feature type="region of interest" description="Disordered" evidence="4">
    <location>
        <begin position="1233"/>
        <end position="1345"/>
    </location>
</feature>
<feature type="compositionally biased region" description="Low complexity" evidence="4">
    <location>
        <begin position="1304"/>
        <end position="1314"/>
    </location>
</feature>
<dbReference type="eggNOG" id="KOG1408">
    <property type="taxonomic scope" value="Eukaryota"/>
</dbReference>
<feature type="compositionally biased region" description="Polar residues" evidence="4">
    <location>
        <begin position="1276"/>
        <end position="1288"/>
    </location>
</feature>
<proteinExistence type="predicted"/>
<feature type="compositionally biased region" description="Polar residues" evidence="4">
    <location>
        <begin position="822"/>
        <end position="841"/>
    </location>
</feature>
<feature type="compositionally biased region" description="Polar residues" evidence="4">
    <location>
        <begin position="1112"/>
        <end position="1134"/>
    </location>
</feature>
<dbReference type="SUPFAM" id="SSF50978">
    <property type="entry name" value="WD40 repeat-like"/>
    <property type="match status" value="2"/>
</dbReference>
<feature type="repeat" description="WD" evidence="3">
    <location>
        <begin position="392"/>
        <end position="439"/>
    </location>
</feature>
<keyword evidence="1 3" id="KW-0853">WD repeat</keyword>
<name>E3NCZ5_CAERE</name>
<feature type="region of interest" description="Disordered" evidence="4">
    <location>
        <begin position="1704"/>
        <end position="1725"/>
    </location>
</feature>
<dbReference type="InterPro" id="IPR052779">
    <property type="entry name" value="WDR62"/>
</dbReference>
<accession>E3NCZ5</accession>
<dbReference type="EMBL" id="DS268604">
    <property type="protein sequence ID" value="EFO93414.1"/>
    <property type="molecule type" value="Genomic_DNA"/>
</dbReference>
<evidence type="ECO:0000256" key="3">
    <source>
        <dbReference type="PROSITE-ProRule" id="PRU00221"/>
    </source>
</evidence>
<dbReference type="Proteomes" id="UP000008281">
    <property type="component" value="Unassembled WGS sequence"/>
</dbReference>
<feature type="region of interest" description="Disordered" evidence="4">
    <location>
        <begin position="1072"/>
        <end position="1178"/>
    </location>
</feature>
<gene>
    <name evidence="5" type="ORF">CRE_23717</name>
</gene>
<feature type="compositionally biased region" description="Polar residues" evidence="4">
    <location>
        <begin position="1506"/>
        <end position="1528"/>
    </location>
</feature>
<dbReference type="OMA" id="SKSMMNL"/>
<evidence type="ECO:0000256" key="1">
    <source>
        <dbReference type="ARBA" id="ARBA00022574"/>
    </source>
</evidence>
<feature type="region of interest" description="Disordered" evidence="4">
    <location>
        <begin position="1492"/>
        <end position="1600"/>
    </location>
</feature>
<dbReference type="PROSITE" id="PS00678">
    <property type="entry name" value="WD_REPEATS_1"/>
    <property type="match status" value="1"/>
</dbReference>
<dbReference type="STRING" id="31234.E3NCZ5"/>
<dbReference type="OrthoDB" id="6154712at2759"/>
<protein>
    <submittedName>
        <fullName evidence="5">Uncharacterized protein</fullName>
    </submittedName>
</protein>
<dbReference type="PROSITE" id="PS50294">
    <property type="entry name" value="WD_REPEATS_REGION"/>
    <property type="match status" value="1"/>
</dbReference>
<organism evidence="6">
    <name type="scientific">Caenorhabditis remanei</name>
    <name type="common">Caenorhabditis vulgaris</name>
    <dbReference type="NCBI Taxonomy" id="31234"/>
    <lineage>
        <taxon>Eukaryota</taxon>
        <taxon>Metazoa</taxon>
        <taxon>Ecdysozoa</taxon>
        <taxon>Nematoda</taxon>
        <taxon>Chromadorea</taxon>
        <taxon>Rhabditida</taxon>
        <taxon>Rhabditina</taxon>
        <taxon>Rhabditomorpha</taxon>
        <taxon>Rhabditoidea</taxon>
        <taxon>Rhabditidae</taxon>
        <taxon>Peloderinae</taxon>
        <taxon>Caenorhabditis</taxon>
    </lineage>
</organism>
<evidence type="ECO:0000256" key="2">
    <source>
        <dbReference type="ARBA" id="ARBA00022737"/>
    </source>
</evidence>
<dbReference type="InterPro" id="IPR001680">
    <property type="entry name" value="WD40_rpt"/>
</dbReference>
<dbReference type="HOGENOM" id="CLU_002989_0_0_1"/>
<reference evidence="5" key="1">
    <citation type="submission" date="2007-07" db="EMBL/GenBank/DDBJ databases">
        <title>PCAP assembly of the Caenorhabditis remanei genome.</title>
        <authorList>
            <consortium name="The Caenorhabditis remanei Sequencing Consortium"/>
            <person name="Wilson R.K."/>
        </authorList>
    </citation>
    <scope>NUCLEOTIDE SEQUENCE [LARGE SCALE GENOMIC DNA]</scope>
    <source>
        <strain evidence="5">PB4641</strain>
    </source>
</reference>
<feature type="compositionally biased region" description="Polar residues" evidence="4">
    <location>
        <begin position="1704"/>
        <end position="1724"/>
    </location>
</feature>
<evidence type="ECO:0000313" key="5">
    <source>
        <dbReference type="EMBL" id="EFO93414.1"/>
    </source>
</evidence>
<feature type="region of interest" description="Disordered" evidence="4">
    <location>
        <begin position="1612"/>
        <end position="1631"/>
    </location>
</feature>
<keyword evidence="2" id="KW-0677">Repeat</keyword>
<sequence>MYQKFDENETIWDNIESVKARLKNVVGRSGVTVNGIALHHSSDTLLQVAGSSIIVSSAGGHDRFEGHLISQTKQQFTCVAVTACGRYAATGEVTSYNSRVTSLCGAHFHQYSLFQTGHQPAVRLWQLRDEQGNFIGRLIRSMQAHTVSVTIVRFTPDDSTLISIGCQHDAQIITWDWRNGHDLGVGKLMSPVNALTISFDSSMCVTVGSKSVKYWFLPLASDGMSKRTGLTSRSAILADKRNVNFVDATFCDATNRMVAVTSSGELLEFNGNKKYVKCYSWKESGDFKAICIAKIPEGLLVGCSDGLVRLFCLIGEDLDFLADLAPPTHLFQDPSNVYESQQLQNHPEDAIFPEPRCLVASTSSATFVVGYADRSLIEFARENKSWSFRRASLGHTGSVNCIEPFPSSSPCLPAGTLITGGADGTVRFWNFSGESEDKKEIANILCPSLLKVVYLDENPDLLIDKRNLESIGPSNEEPATSSSGVLCTRVTHDGRMMIAGTSAGMLYLIDLSFSDTPIIDVINAHDNDVTSIDFSDHATTSSHDQPMFLASGGRDRFVHVFRRIPYSSQFVHCAVLDGHQSAIKSIKFASNNGQLHLYTAATDRSLIIWKLNSFSDQHSEFTRVQQISVTSSIGDMTFIKYVEMFVVGGHDRMLRQFDINGKLVREVKGTDDDVAHSGKIQKLAVDHSGSYAISVCSDKYVYVVDLRTGVCLAVLCGFGAPPTDATFSDDFKNVIVTTSNGAIFVWQLAKNLTERMISAQVRLMEEVTMRYLKFGPSIPWETGHTKRFISSVSRTENKGEDSNRSFPFFHFRSSRGNASLTATPDSLLGSGSETISSNSFTRPLGAPEFSGSSASLYSDDDDSTRFSSSVRSSRTKRALPNGGHLIGNSSYARVGDSSFSPAVQSAPAVERRTHTNLFSHDQYETDISETQSDFVSSRRKHRVFSDEDEQDSNLGSGQYLAAPINDPRRSASPSLYSPPDHLREYQSSKSMMNLRDVTGGGVRVQTAKELMMSHIASQRNSQSGSSSHLSSTNTPTSGRMKWENMAQSSNNNDWHPSSTVVVPDIHHVSPVMATSMAPPPQHQYGGGYRNDHHHAPTYPMPDTTHPPPLAPRTTSRVLTAAPSQQALQQIQANSPFRRKSMDRNSLSKKFLDNGGAQPKTVWSPSALANSGAPRRSNSNLFAATNLEVPTTNLSRRHTDKQPQKLRFTTTVQTREISLDHESDDDDVITSTTLHQRRGQYQRRPSTVTVDTRDADVARRRVSTNSRKSERADDLNFASSLRSRSQSPNKLALSQMINSRERDTPSSPSSTTGSSIVGRNLQQRRRDSDVSYVRSATRGRDEMRKSTDALNKLMAVRSKLHQSSENLRKSTENLALLKNLEEASNYSTPKSRTRSSSNLRNAEVLGNMESFGTFDADSRMRSGSTSSLAQSRMMARSIGNLNEGLAMEGSQNTPSQRLANTIQMMRKASNPDLTAPEQFEDTGSPFAQRMARGAVQKKMERYRAKNKSGSGNVVGRNQTSEESDSNNSDMMPLSINKRALTAGNRSTTGSDFSPASSRGSSSLAMSSGPIGSGLPSSRRLYDQQRSGGLSASGTPRRTGNNYLVTKMSEQMNKSMEGPDLGSDESPRSSVNSHEWQNLMENSQDGTKNPLICHVQDCMEQLRIHVDKSLQAKKLVEDDTTLAIEQKKIVMCEIDRSIERLIEKLNPNQVTSKPSDRSNGNLSGNDYTPKGANIYGILKENLSSRQ</sequence>
<dbReference type="InParanoid" id="E3NCZ5"/>
<evidence type="ECO:0000256" key="4">
    <source>
        <dbReference type="SAM" id="MobiDB-lite"/>
    </source>
</evidence>
<feature type="compositionally biased region" description="Low complexity" evidence="4">
    <location>
        <begin position="1548"/>
        <end position="1576"/>
    </location>
</feature>